<evidence type="ECO:0000313" key="4">
    <source>
        <dbReference type="Proteomes" id="UP000253083"/>
    </source>
</evidence>
<proteinExistence type="predicted"/>
<name>A0A395JPJ8_9GAMM</name>
<feature type="compositionally biased region" description="Basic and acidic residues" evidence="1">
    <location>
        <begin position="235"/>
        <end position="244"/>
    </location>
</feature>
<evidence type="ECO:0000256" key="2">
    <source>
        <dbReference type="SAM" id="Phobius"/>
    </source>
</evidence>
<feature type="region of interest" description="Disordered" evidence="1">
    <location>
        <begin position="1"/>
        <end position="21"/>
    </location>
</feature>
<feature type="region of interest" description="Disordered" evidence="1">
    <location>
        <begin position="225"/>
        <end position="244"/>
    </location>
</feature>
<reference evidence="3 4" key="1">
    <citation type="submission" date="2018-06" db="EMBL/GenBank/DDBJ databases">
        <title>Genomic Encyclopedia of Type Strains, Phase IV (KMG-IV): sequencing the most valuable type-strain genomes for metagenomic binning, comparative biology and taxonomic classification.</title>
        <authorList>
            <person name="Goeker M."/>
        </authorList>
    </citation>
    <scope>NUCLEOTIDE SEQUENCE [LARGE SCALE GENOMIC DNA]</scope>
    <source>
        <strain evidence="3 4">DSM 24032</strain>
    </source>
</reference>
<comment type="caution">
    <text evidence="3">The sequence shown here is derived from an EMBL/GenBank/DDBJ whole genome shotgun (WGS) entry which is preliminary data.</text>
</comment>
<sequence length="244" mass="27824">MIQNCPKHKTTEPNNYTNFKRKSGVVDPMHKSLVLLTVIILMAIPLTVMSQSIKPDFRKTNDQVEEILSEWQSSNRILLDSRTTGLISGEIEYFKSIFGKRQYNPNYQEALNLVSNTKTLKPIVYRYLEDSLDSENHLLLRSRLVKAIGMEPGLDGSPISKTNPFRLANYNEELPNGLYKISSGGKSGTAEIETKRFLIQAGLHTILNVSTGEIWDIDEEGRQDTYRNPGFVPKTETDKREWSR</sequence>
<keyword evidence="2" id="KW-1133">Transmembrane helix</keyword>
<keyword evidence="2" id="KW-0472">Membrane</keyword>
<accession>A0A395JPJ8</accession>
<keyword evidence="4" id="KW-1185">Reference proteome</keyword>
<dbReference type="EMBL" id="QNRT01000001">
    <property type="protein sequence ID" value="RBP53529.1"/>
    <property type="molecule type" value="Genomic_DNA"/>
</dbReference>
<dbReference type="Proteomes" id="UP000253083">
    <property type="component" value="Unassembled WGS sequence"/>
</dbReference>
<organism evidence="3 4">
    <name type="scientific">Arenicella xantha</name>
    <dbReference type="NCBI Taxonomy" id="644221"/>
    <lineage>
        <taxon>Bacteria</taxon>
        <taxon>Pseudomonadati</taxon>
        <taxon>Pseudomonadota</taxon>
        <taxon>Gammaproteobacteria</taxon>
        <taxon>Arenicellales</taxon>
        <taxon>Arenicellaceae</taxon>
        <taxon>Arenicella</taxon>
    </lineage>
</organism>
<keyword evidence="2" id="KW-0812">Transmembrane</keyword>
<evidence type="ECO:0000256" key="1">
    <source>
        <dbReference type="SAM" id="MobiDB-lite"/>
    </source>
</evidence>
<protein>
    <submittedName>
        <fullName evidence="3">Uncharacterized protein</fullName>
    </submittedName>
</protein>
<dbReference type="InParanoid" id="A0A395JPJ8"/>
<dbReference type="AlphaFoldDB" id="A0A395JPJ8"/>
<feature type="transmembrane region" description="Helical" evidence="2">
    <location>
        <begin position="32"/>
        <end position="49"/>
    </location>
</feature>
<evidence type="ECO:0000313" key="3">
    <source>
        <dbReference type="EMBL" id="RBP53529.1"/>
    </source>
</evidence>
<gene>
    <name evidence="3" type="ORF">DFR28_101916</name>
</gene>